<feature type="transmembrane region" description="Helical" evidence="1">
    <location>
        <begin position="111"/>
        <end position="138"/>
    </location>
</feature>
<name>A0A2T7B058_9ENTR</name>
<evidence type="ECO:0000313" key="2">
    <source>
        <dbReference type="EMBL" id="KAB0873872.1"/>
    </source>
</evidence>
<dbReference type="PANTHER" id="PTHR38095:SF2">
    <property type="entry name" value="ANAEROBIC DIMETHYL SULFOXIDE REDUCTASE CHAIN C"/>
    <property type="match status" value="1"/>
</dbReference>
<feature type="transmembrane region" description="Helical" evidence="1">
    <location>
        <begin position="144"/>
        <end position="165"/>
    </location>
</feature>
<gene>
    <name evidence="3" type="ORF">AUN14_00190</name>
    <name evidence="2" type="ORF">FZI19_18435</name>
</gene>
<dbReference type="EMBL" id="MSAE01000001">
    <property type="protein sequence ID" value="PUX18383.1"/>
    <property type="molecule type" value="Genomic_DNA"/>
</dbReference>
<dbReference type="Pfam" id="PF04976">
    <property type="entry name" value="DmsC"/>
    <property type="match status" value="1"/>
</dbReference>
<keyword evidence="1" id="KW-1133">Transmembrane helix</keyword>
<dbReference type="GO" id="GO:0005886">
    <property type="term" value="C:plasma membrane"/>
    <property type="evidence" value="ECO:0007669"/>
    <property type="project" value="TreeGrafter"/>
</dbReference>
<accession>A0A2T7B058</accession>
<feature type="transmembrane region" description="Helical" evidence="1">
    <location>
        <begin position="6"/>
        <end position="29"/>
    </location>
</feature>
<dbReference type="GO" id="GO:0019645">
    <property type="term" value="P:anaerobic electron transport chain"/>
    <property type="evidence" value="ECO:0007669"/>
    <property type="project" value="InterPro"/>
</dbReference>
<reference evidence="2 5" key="2">
    <citation type="submission" date="2019-08" db="EMBL/GenBank/DDBJ databases">
        <title>Prevalence, distribution, and phylogeny of type two toxin-antitoxin genes possessed by Cronobacter species where C. sakazakii homologs follow sequence type lineages.</title>
        <authorList>
            <person name="Finkelstein S."/>
            <person name="Negrete F."/>
            <person name="Jang H."/>
            <person name="Gopinath G.R."/>
            <person name="Tall B.D."/>
        </authorList>
    </citation>
    <scope>NUCLEOTIDE SEQUENCE [LARGE SCALE GENOMIC DNA]</scope>
    <source>
        <strain evidence="2 5">MOD1_GK1257</strain>
    </source>
</reference>
<dbReference type="EMBL" id="WAGD01000068">
    <property type="protein sequence ID" value="KAB0873872.1"/>
    <property type="molecule type" value="Genomic_DNA"/>
</dbReference>
<keyword evidence="5" id="KW-1185">Reference proteome</keyword>
<evidence type="ECO:0000313" key="4">
    <source>
        <dbReference type="Proteomes" id="UP000244378"/>
    </source>
</evidence>
<evidence type="ECO:0000313" key="5">
    <source>
        <dbReference type="Proteomes" id="UP000469927"/>
    </source>
</evidence>
<proteinExistence type="predicted"/>
<dbReference type="Proteomes" id="UP000244378">
    <property type="component" value="Unassembled WGS sequence"/>
</dbReference>
<protein>
    <submittedName>
        <fullName evidence="3">Anaerobic dimethyl sulfoxide reductase chain C</fullName>
    </submittedName>
</protein>
<feature type="transmembrane region" description="Helical" evidence="1">
    <location>
        <begin position="84"/>
        <end position="102"/>
    </location>
</feature>
<keyword evidence="1" id="KW-0812">Transmembrane</keyword>
<evidence type="ECO:0000256" key="1">
    <source>
        <dbReference type="SAM" id="Phobius"/>
    </source>
</evidence>
<dbReference type="GO" id="GO:0009389">
    <property type="term" value="F:dimethyl sulfoxide reductase activity"/>
    <property type="evidence" value="ECO:0007669"/>
    <property type="project" value="TreeGrafter"/>
</dbReference>
<comment type="caution">
    <text evidence="3">The sequence shown here is derived from an EMBL/GenBank/DDBJ whole genome shotgun (WGS) entry which is preliminary data.</text>
</comment>
<feature type="transmembrane region" description="Helical" evidence="1">
    <location>
        <begin position="177"/>
        <end position="195"/>
    </location>
</feature>
<organism evidence="3 4">
    <name type="scientific">Cronobacter muytjensii</name>
    <dbReference type="NCBI Taxonomy" id="413501"/>
    <lineage>
        <taxon>Bacteria</taxon>
        <taxon>Pseudomonadati</taxon>
        <taxon>Pseudomonadota</taxon>
        <taxon>Gammaproteobacteria</taxon>
        <taxon>Enterobacterales</taxon>
        <taxon>Enterobacteriaceae</taxon>
        <taxon>Cronobacter</taxon>
    </lineage>
</organism>
<dbReference type="RefSeq" id="WP_075192059.1">
    <property type="nucleotide sequence ID" value="NZ_JADKNN010000035.1"/>
</dbReference>
<dbReference type="InterPro" id="IPR007059">
    <property type="entry name" value="DmsC"/>
</dbReference>
<reference evidence="3 4" key="1">
    <citation type="submission" date="2016-12" db="EMBL/GenBank/DDBJ databases">
        <title>Analysis of the Molecular Diversity Among Cronobacter Species Isolated from Filth Flies Using a Pan Genomic DNA Microarray.</title>
        <authorList>
            <person name="Pava-Ripoll M."/>
            <person name="Tall B."/>
            <person name="Farber J."/>
            <person name="Fanning S."/>
            <person name="Lehner A."/>
            <person name="Stephan R."/>
            <person name="Pagotto F."/>
            <person name="Iverson C."/>
            <person name="Ziobro G."/>
            <person name="Miller A."/>
            <person name="Pearson R."/>
            <person name="Yan Q."/>
            <person name="Kim M."/>
            <person name="Jeong S."/>
            <person name="Park J."/>
            <person name="Jun S."/>
            <person name="Choi H."/>
            <person name="Chung T."/>
            <person name="Yoo Y."/>
            <person name="Park E."/>
            <person name="Hwang S."/>
            <person name="Lee B."/>
            <person name="Sathyamoorthy V."/>
            <person name="Carter L."/>
            <person name="Mammel M."/>
            <person name="Jackson S."/>
            <person name="Kothary M."/>
            <person name="Patel I."/>
            <person name="Grim C."/>
            <person name="Gopinath G."/>
            <person name="Gangiredla J."/>
            <person name="Chase H."/>
        </authorList>
    </citation>
    <scope>NUCLEOTIDE SEQUENCE [LARGE SCALE GENOMIC DNA]</scope>
    <source>
        <strain evidence="3 4">MOD1-Md1s</strain>
    </source>
</reference>
<dbReference type="AlphaFoldDB" id="A0A2T7B058"/>
<feature type="transmembrane region" description="Helical" evidence="1">
    <location>
        <begin position="41"/>
        <end position="64"/>
    </location>
</feature>
<dbReference type="Proteomes" id="UP000469927">
    <property type="component" value="Unassembled WGS sequence"/>
</dbReference>
<feature type="transmembrane region" description="Helical" evidence="1">
    <location>
        <begin position="228"/>
        <end position="246"/>
    </location>
</feature>
<dbReference type="GO" id="GO:0009390">
    <property type="term" value="C:dimethyl sulfoxide reductase complex"/>
    <property type="evidence" value="ECO:0007669"/>
    <property type="project" value="TreeGrafter"/>
</dbReference>
<evidence type="ECO:0000313" key="3">
    <source>
        <dbReference type="EMBL" id="PUX18383.1"/>
    </source>
</evidence>
<keyword evidence="1" id="KW-0472">Membrane</keyword>
<sequence length="278" mass="29680">MHEFPLVLFTLLMQGAVGVMLMLCLTAGLMPRAGHMTLVTLPALLGVGVAAGLGLLASTLHLGYPLNAFNALRHLSSSWLSREIALAGVFMALLGISVLLLMMKRRAPWPLLWLVTLAGLADIAAMASIYCHASVVTWQHVNTWAMFLGSVVVTGASITLLRLALRPLFNAQTAQALSRRLSLLALTAVLIRLLVQPAYDHFLAHAVVPVTFPLQSLAAFDASAGLRLAGWCCSVGGALLLMVNLTRPHGARSGQTTSCLLLLLGELLLRLAFFCINV</sequence>
<dbReference type="PANTHER" id="PTHR38095">
    <property type="entry name" value="ANAEROBIC DIMETHYL SULFOXIDE REDUCTASE CHAIN YNFH"/>
    <property type="match status" value="1"/>
</dbReference>
<dbReference type="OrthoDB" id="7058271at2"/>